<dbReference type="InterPro" id="IPR014862">
    <property type="entry name" value="TrwC"/>
</dbReference>
<evidence type="ECO:0000313" key="3">
    <source>
        <dbReference type="EMBL" id="THV42026.1"/>
    </source>
</evidence>
<dbReference type="Pfam" id="PF13604">
    <property type="entry name" value="AAA_30"/>
    <property type="match status" value="1"/>
</dbReference>
<dbReference type="OrthoDB" id="4524286at2"/>
<feature type="compositionally biased region" description="Low complexity" evidence="1">
    <location>
        <begin position="1147"/>
        <end position="1157"/>
    </location>
</feature>
<feature type="region of interest" description="Disordered" evidence="1">
    <location>
        <begin position="1091"/>
        <end position="1110"/>
    </location>
</feature>
<reference evidence="3 4" key="2">
    <citation type="submission" date="2019-05" db="EMBL/GenBank/DDBJ databases">
        <title>Glycomyces buryatensis sp. nov.</title>
        <authorList>
            <person name="Nikitina E."/>
        </authorList>
    </citation>
    <scope>NUCLEOTIDE SEQUENCE [LARGE SCALE GENOMIC DNA]</scope>
    <source>
        <strain evidence="3 4">18</strain>
    </source>
</reference>
<dbReference type="SUPFAM" id="SSF52540">
    <property type="entry name" value="P-loop containing nucleoside triphosphate hydrolases"/>
    <property type="match status" value="2"/>
</dbReference>
<evidence type="ECO:0000259" key="2">
    <source>
        <dbReference type="Pfam" id="PF08751"/>
    </source>
</evidence>
<organism evidence="3 4">
    <name type="scientific">Glycomyces buryatensis</name>
    <dbReference type="NCBI Taxonomy" id="2570927"/>
    <lineage>
        <taxon>Bacteria</taxon>
        <taxon>Bacillati</taxon>
        <taxon>Actinomycetota</taxon>
        <taxon>Actinomycetes</taxon>
        <taxon>Glycomycetales</taxon>
        <taxon>Glycomycetaceae</taxon>
        <taxon>Glycomyces</taxon>
    </lineage>
</organism>
<dbReference type="Pfam" id="PF08751">
    <property type="entry name" value="TrwC"/>
    <property type="match status" value="1"/>
</dbReference>
<feature type="domain" description="TrwC relaxase" evidence="2">
    <location>
        <begin position="6"/>
        <end position="393"/>
    </location>
</feature>
<comment type="caution">
    <text evidence="3">The sequence shown here is derived from an EMBL/GenBank/DDBJ whole genome shotgun (WGS) entry which is preliminary data.</text>
</comment>
<dbReference type="CDD" id="cd18809">
    <property type="entry name" value="SF1_C_RecD"/>
    <property type="match status" value="1"/>
</dbReference>
<dbReference type="InterPro" id="IPR027417">
    <property type="entry name" value="P-loop_NTPase"/>
</dbReference>
<gene>
    <name evidence="3" type="ORF">FAB82_08865</name>
</gene>
<dbReference type="AlphaFoldDB" id="A0A4V4HSK3"/>
<evidence type="ECO:0000256" key="1">
    <source>
        <dbReference type="SAM" id="MobiDB-lite"/>
    </source>
</evidence>
<evidence type="ECO:0000313" key="4">
    <source>
        <dbReference type="Proteomes" id="UP000308760"/>
    </source>
</evidence>
<keyword evidence="4" id="KW-1185">Reference proteome</keyword>
<sequence>MKKIYAGSGYLYLTESVAAGDTPRVFATEADAVAYYNARGNPPGIWLGSGLDGLDLKMGDKVAEEQMRFLFGEGMRPDAQRVMDSYVAANTHRVRKPGDAERIVEEAVRAARLGRAFPKYQQGTLDYTERFNRQVDKILIEQGREPTPAELREARKVAAQKSKQAVAGYDLVFAPVKSASMLWALHDSQAVRAQVKWAHDAAVAEALKYLEEHAAFTRVGAGGPAQVDTRGLVAVSFDHFDNRNGEPHLHTHLAVANRVQAAGDGKWRTIDGRPLHFITVTAGAVYDSAFRAELRKRLGVEWRMRTDTKASKEPVWEVAGVKDEWIKSFASRREGIIERYNELATDYRTAHGRTPDKATERQLARTANLDTRNVKGTAKSLGELNAVWRDQFTDRFGADALEGFQKVVGKPRSTSTPVSGLDLPALAEEVTARVSEYRATWNRWNIDAATHRTLAERGIILTDHAQRTALVGQITNTALGESISLEAPAVVPEPAVLRRKDGVSVFTPHGATRYTSEQILNAENDLVQAATIPGVIDAVPTDRAKAALNDFEQRENRNLDAGQRKLVESFATDTRQTVAGIGPAGTGKTTAMRALAHVVEADGRRLVPLASSGAAAAVLAAELGLPAENVHKFVHEHIKGKRAPDLYQDAPVPAAFEQFRIRPGDVVLVDEAGMTGTLNLDRLRQITDHHGAALRLLGDHYQFSAVESGGALRLIAAETPTVVLDEVHRFHDPAEAEASLSLREGDNASIDFYAANGRLHAGDTDNLRERVYQAWLSDTRDGKVSLMIAGTNNEVTALSARAREDLVRSGNVASDGVSLYDGNRAGTGDLIVTRTPRRDLACQGGQFVKNGGTWLVESRYGDDALAVRNTDHGGRLVLPAAYVAESVELAYAVTGHRSQGRTVDTTHTLIDPDLCGREGVYVPATRGRDANHLYFTVEVPEDQPLTPEREQSEAQAAFVRVLDRDDAEHSATETLRDNLARAGTIADLAEKLAYTEELRTARRHDNAPADDGVLNLAPWIAAAPTGDDPKPDSLAGYCSALADAIADRARELAQAAVTERPHWMAYLGEEPTDPTAKEMWHERVAIICAATDHTSHDQNNPWEWTPKTPDERRNLDIASAAAHQAHDLTTGARTPDQIPYPETEVHQQQQTRQSQQQDGYDHYGTASIYAPMQPGIQDPTGPRPA</sequence>
<accession>A0A4V4HSK3</accession>
<protein>
    <submittedName>
        <fullName evidence="3">TraA-like conjugal transfer protein</fullName>
    </submittedName>
</protein>
<feature type="region of interest" description="Disordered" evidence="1">
    <location>
        <begin position="1122"/>
        <end position="1185"/>
    </location>
</feature>
<dbReference type="Gene3D" id="2.30.30.940">
    <property type="match status" value="1"/>
</dbReference>
<dbReference type="Gene3D" id="3.40.50.300">
    <property type="entry name" value="P-loop containing nucleotide triphosphate hydrolases"/>
    <property type="match status" value="2"/>
</dbReference>
<dbReference type="RefSeq" id="WP_136534181.1">
    <property type="nucleotide sequence ID" value="NZ_STGY01000032.1"/>
</dbReference>
<dbReference type="Proteomes" id="UP000308760">
    <property type="component" value="Unassembled WGS sequence"/>
</dbReference>
<dbReference type="NCBIfam" id="NF041492">
    <property type="entry name" value="MobF"/>
    <property type="match status" value="1"/>
</dbReference>
<proteinExistence type="predicted"/>
<reference evidence="4" key="1">
    <citation type="submission" date="2019-04" db="EMBL/GenBank/DDBJ databases">
        <title>Nocardioides xinjiangensis sp. nov.</title>
        <authorList>
            <person name="Liu S."/>
        </authorList>
    </citation>
    <scope>NUCLEOTIDE SEQUENCE [LARGE SCALE GENOMIC DNA]</scope>
    <source>
        <strain evidence="4">18</strain>
    </source>
</reference>
<dbReference type="EMBL" id="STGY01000032">
    <property type="protein sequence ID" value="THV42026.1"/>
    <property type="molecule type" value="Genomic_DNA"/>
</dbReference>
<name>A0A4V4HSK3_9ACTN</name>
<dbReference type="SUPFAM" id="SSF55464">
    <property type="entry name" value="Origin of replication-binding domain, RBD-like"/>
    <property type="match status" value="1"/>
</dbReference>